<dbReference type="UniPathway" id="UPA00558">
    <property type="reaction ID" value="UER00616"/>
</dbReference>
<dbReference type="Pfam" id="PF02666">
    <property type="entry name" value="PS_Dcarbxylase"/>
    <property type="match status" value="1"/>
</dbReference>
<gene>
    <name evidence="12 13" type="primary">psd</name>
    <name evidence="13" type="ORF">EVB02_01870</name>
</gene>
<evidence type="ECO:0000313" key="14">
    <source>
        <dbReference type="Proteomes" id="UP000318148"/>
    </source>
</evidence>
<evidence type="ECO:0000256" key="7">
    <source>
        <dbReference type="ARBA" id="ARBA00023145"/>
    </source>
</evidence>
<keyword evidence="9 12" id="KW-0456">Lyase</keyword>
<dbReference type="NCBIfam" id="TIGR00163">
    <property type="entry name" value="PS_decarb"/>
    <property type="match status" value="1"/>
</dbReference>
<keyword evidence="11 12" id="KW-0670">Pyruvate</keyword>
<keyword evidence="7 12" id="KW-0865">Zymogen</keyword>
<dbReference type="HAMAP" id="MF_00662">
    <property type="entry name" value="PS_decarb_PSD_B_type1"/>
    <property type="match status" value="1"/>
</dbReference>
<proteinExistence type="inferred from homology"/>
<keyword evidence="8 12" id="KW-0594">Phospholipid biosynthesis</keyword>
<name>A0A520LML4_9GAMM</name>
<feature type="active site" description="Charge relay system; for autoendoproteolytic cleavage activity" evidence="12">
    <location>
        <position position="153"/>
    </location>
</feature>
<feature type="chain" id="PRO_5023438822" description="Phosphatidylserine decarboxylase alpha chain" evidence="12">
    <location>
        <begin position="256"/>
        <end position="295"/>
    </location>
</feature>
<evidence type="ECO:0000256" key="11">
    <source>
        <dbReference type="ARBA" id="ARBA00023317"/>
    </source>
</evidence>
<feature type="modified residue" description="Pyruvic acid (Ser); by autocatalysis" evidence="12">
    <location>
        <position position="256"/>
    </location>
</feature>
<dbReference type="InterPro" id="IPR033177">
    <property type="entry name" value="PSD-B"/>
</dbReference>
<comment type="subcellular location">
    <subcellularLocation>
        <location evidence="12">Cell membrane</location>
        <topology evidence="12">Peripheral membrane protein</topology>
    </subcellularLocation>
</comment>
<dbReference type="InterPro" id="IPR033178">
    <property type="entry name" value="PSD_type1_pro"/>
</dbReference>
<comment type="cofactor">
    <cofactor evidence="12">
        <name>pyruvate</name>
        <dbReference type="ChEBI" id="CHEBI:15361"/>
    </cofactor>
    <text evidence="12">Binds 1 pyruvoyl group covalently per subunit.</text>
</comment>
<keyword evidence="10 12" id="KW-1208">Phospholipid metabolism</keyword>
<evidence type="ECO:0000256" key="6">
    <source>
        <dbReference type="ARBA" id="ARBA00023136"/>
    </source>
</evidence>
<keyword evidence="5 12" id="KW-0443">Lipid metabolism</keyword>
<organism evidence="13 14">
    <name type="scientific">SAR92 clade bacterium</name>
    <dbReference type="NCBI Taxonomy" id="2315479"/>
    <lineage>
        <taxon>Bacteria</taxon>
        <taxon>Pseudomonadati</taxon>
        <taxon>Pseudomonadota</taxon>
        <taxon>Gammaproteobacteria</taxon>
        <taxon>Cellvibrionales</taxon>
        <taxon>Porticoccaceae</taxon>
        <taxon>SAR92 clade</taxon>
    </lineage>
</organism>
<comment type="function">
    <text evidence="12">Catalyzes the formation of phosphatidylethanolamine (PtdEtn) from phosphatidylserine (PtdSer).</text>
</comment>
<comment type="PTM">
    <text evidence="12">Is synthesized initially as an inactive proenzyme. Formation of the active enzyme involves a self-maturation process in which the active site pyruvoyl group is generated from an internal serine residue via an autocatalytic post-translational modification. Two non-identical subunits are generated from the proenzyme in this reaction, and the pyruvate is formed at the N-terminus of the alpha chain, which is derived from the carboxyl end of the proenzyme. The autoendoproteolytic cleavage occurs by a canonical serine protease mechanism, in which the side chain hydroxyl group of the serine supplies its oxygen atom to form the C-terminus of the beta chain, while the remainder of the serine residue undergoes an oxidative deamination to produce ammonia and the pyruvoyl prosthetic group on the alpha chain. During this reaction, the Ser that is part of the protease active site of the proenzyme becomes the pyruvoyl prosthetic group, which constitutes an essential element of the active site of the mature decarboxylase.</text>
</comment>
<keyword evidence="2 12" id="KW-1003">Cell membrane</keyword>
<evidence type="ECO:0000256" key="5">
    <source>
        <dbReference type="ARBA" id="ARBA00023098"/>
    </source>
</evidence>
<keyword evidence="4 12" id="KW-0210">Decarboxylase</keyword>
<dbReference type="InterPro" id="IPR003817">
    <property type="entry name" value="PS_Dcarbxylase"/>
</dbReference>
<dbReference type="EMBL" id="SHBO01000015">
    <property type="protein sequence ID" value="RZO07153.1"/>
    <property type="molecule type" value="Genomic_DNA"/>
</dbReference>
<evidence type="ECO:0000313" key="13">
    <source>
        <dbReference type="EMBL" id="RZO07153.1"/>
    </source>
</evidence>
<evidence type="ECO:0000256" key="12">
    <source>
        <dbReference type="HAMAP-Rule" id="MF_00662"/>
    </source>
</evidence>
<feature type="site" description="Cleavage (non-hydrolytic); by autocatalysis" evidence="12">
    <location>
        <begin position="255"/>
        <end position="256"/>
    </location>
</feature>
<comment type="similarity">
    <text evidence="12">Belongs to the phosphatidylserine decarboxylase family. PSD-B subfamily. Prokaryotic type I sub-subfamily.</text>
</comment>
<dbReference type="PANTHER" id="PTHR10067">
    <property type="entry name" value="PHOSPHATIDYLSERINE DECARBOXYLASE"/>
    <property type="match status" value="1"/>
</dbReference>
<keyword evidence="3 12" id="KW-0444">Lipid biosynthesis</keyword>
<dbReference type="PANTHER" id="PTHR10067:SF6">
    <property type="entry name" value="PHOSPHATIDYLSERINE DECARBOXYLASE PROENZYME, MITOCHONDRIAL"/>
    <property type="match status" value="1"/>
</dbReference>
<dbReference type="GO" id="GO:0004609">
    <property type="term" value="F:phosphatidylserine decarboxylase activity"/>
    <property type="evidence" value="ECO:0007669"/>
    <property type="project" value="UniProtKB-UniRule"/>
</dbReference>
<comment type="pathway">
    <text evidence="1">Lipid metabolism.</text>
</comment>
<feature type="chain" id="PRO_5023438823" description="Phosphatidylserine decarboxylase beta chain" evidence="12">
    <location>
        <begin position="1"/>
        <end position="255"/>
    </location>
</feature>
<comment type="catalytic activity">
    <reaction evidence="12">
        <text>a 1,2-diacyl-sn-glycero-3-phospho-L-serine + H(+) = a 1,2-diacyl-sn-glycero-3-phosphoethanolamine + CO2</text>
        <dbReference type="Rhea" id="RHEA:20828"/>
        <dbReference type="ChEBI" id="CHEBI:15378"/>
        <dbReference type="ChEBI" id="CHEBI:16526"/>
        <dbReference type="ChEBI" id="CHEBI:57262"/>
        <dbReference type="ChEBI" id="CHEBI:64612"/>
        <dbReference type="EC" id="4.1.1.65"/>
    </reaction>
</comment>
<feature type="active site" description="Charge relay system; for autoendoproteolytic cleavage activity" evidence="12">
    <location>
        <position position="97"/>
    </location>
</feature>
<dbReference type="GO" id="GO:0005886">
    <property type="term" value="C:plasma membrane"/>
    <property type="evidence" value="ECO:0007669"/>
    <property type="project" value="UniProtKB-SubCell"/>
</dbReference>
<evidence type="ECO:0000256" key="2">
    <source>
        <dbReference type="ARBA" id="ARBA00022475"/>
    </source>
</evidence>
<evidence type="ECO:0000256" key="3">
    <source>
        <dbReference type="ARBA" id="ARBA00022516"/>
    </source>
</evidence>
<sequence length="295" mass="33870">MSGIFIRFIRRLIISIQEILPKRVLSKLVQKIAESETRIVKNTLIKLAIAYFKININEAISPNISSYKTFNHFFTRQLRDGVRPIDERQNSVCSPADGTITQFGAINSTEIMQAKNINYSLKKLTQDTDMTNRYINGNFFTIYLSPKDYHRVHIPFKAKIVSHHFVPGELYSVNKNSVDYISEIYNKNERLICEFISKDLGYFSVIFIGAFLVSGIETVWKCHHDYEKTKGRRIDLSGTQMEFEKGEELGTFKYGSTIILLFQNNKIAPLEKFHSSGNNIQVGKRITTTIDSTSV</sequence>
<protein>
    <recommendedName>
        <fullName evidence="12">Phosphatidylserine decarboxylase proenzyme</fullName>
        <ecNumber evidence="12">4.1.1.65</ecNumber>
    </recommendedName>
    <component>
        <recommendedName>
            <fullName evidence="12">Phosphatidylserine decarboxylase alpha chain</fullName>
        </recommendedName>
    </component>
    <component>
        <recommendedName>
            <fullName evidence="12">Phosphatidylserine decarboxylase beta chain</fullName>
        </recommendedName>
    </component>
</protein>
<evidence type="ECO:0000256" key="9">
    <source>
        <dbReference type="ARBA" id="ARBA00023239"/>
    </source>
</evidence>
<comment type="caution">
    <text evidence="13">The sequence shown here is derived from an EMBL/GenBank/DDBJ whole genome shotgun (WGS) entry which is preliminary data.</text>
</comment>
<comment type="subunit">
    <text evidence="12">Heterodimer of a large membrane-associated beta subunit and a small pyruvoyl-containing alpha subunit.</text>
</comment>
<feature type="active site" description="Schiff-base intermediate with substrate; via pyruvic acid; for decarboxylase activity" evidence="12">
    <location>
        <position position="256"/>
    </location>
</feature>
<dbReference type="EC" id="4.1.1.65" evidence="12"/>
<evidence type="ECO:0000256" key="1">
    <source>
        <dbReference type="ARBA" id="ARBA00005189"/>
    </source>
</evidence>
<dbReference type="GO" id="GO:0006646">
    <property type="term" value="P:phosphatidylethanolamine biosynthetic process"/>
    <property type="evidence" value="ECO:0007669"/>
    <property type="project" value="UniProtKB-UniRule"/>
</dbReference>
<keyword evidence="6 12" id="KW-0472">Membrane</keyword>
<comment type="pathway">
    <text evidence="12">Phospholipid metabolism; phosphatidylethanolamine biosynthesis; phosphatidylethanolamine from CDP-diacylglycerol: step 2/2.</text>
</comment>
<evidence type="ECO:0000256" key="8">
    <source>
        <dbReference type="ARBA" id="ARBA00023209"/>
    </source>
</evidence>
<dbReference type="AlphaFoldDB" id="A0A520LML4"/>
<dbReference type="Proteomes" id="UP000318148">
    <property type="component" value="Unassembled WGS sequence"/>
</dbReference>
<accession>A0A520LML4</accession>
<feature type="active site" description="Charge relay system; for autoendoproteolytic cleavage activity" evidence="12">
    <location>
        <position position="256"/>
    </location>
</feature>
<evidence type="ECO:0000256" key="10">
    <source>
        <dbReference type="ARBA" id="ARBA00023264"/>
    </source>
</evidence>
<reference evidence="13 14" key="1">
    <citation type="submission" date="2019-02" db="EMBL/GenBank/DDBJ databases">
        <title>Prokaryotic population dynamics and viral predation in marine succession experiment using metagenomics: the confinement effect.</title>
        <authorList>
            <person name="Haro-Moreno J.M."/>
            <person name="Rodriguez-Valera F."/>
            <person name="Lopez-Perez M."/>
        </authorList>
    </citation>
    <scope>NUCLEOTIDE SEQUENCE [LARGE SCALE GENOMIC DNA]</scope>
    <source>
        <strain evidence="13">MED-G169</strain>
    </source>
</reference>
<evidence type="ECO:0000256" key="4">
    <source>
        <dbReference type="ARBA" id="ARBA00022793"/>
    </source>
</evidence>